<dbReference type="SUPFAM" id="SSF51735">
    <property type="entry name" value="NAD(P)-binding Rossmann-fold domains"/>
    <property type="match status" value="1"/>
</dbReference>
<evidence type="ECO:0000256" key="5">
    <source>
        <dbReference type="ARBA" id="ARBA00022884"/>
    </source>
</evidence>
<reference evidence="7" key="1">
    <citation type="submission" date="2020-12" db="EMBL/GenBank/DDBJ databases">
        <title>Metabolic potential, ecology and presence of endohyphal bacteria is reflected in genomic diversity of Mucoromycotina.</title>
        <authorList>
            <person name="Muszewska A."/>
            <person name="Okrasinska A."/>
            <person name="Steczkiewicz K."/>
            <person name="Drgas O."/>
            <person name="Orlowska M."/>
            <person name="Perlinska-Lenart U."/>
            <person name="Aleksandrzak-Piekarczyk T."/>
            <person name="Szatraj K."/>
            <person name="Zielenkiewicz U."/>
            <person name="Pilsyk S."/>
            <person name="Malc E."/>
            <person name="Mieczkowski P."/>
            <person name="Kruszewska J.S."/>
            <person name="Biernat P."/>
            <person name="Pawlowska J."/>
        </authorList>
    </citation>
    <scope>NUCLEOTIDE SEQUENCE</scope>
    <source>
        <strain evidence="7">WA0000067209</strain>
    </source>
</reference>
<gene>
    <name evidence="7" type="ORF">INT43_002038</name>
</gene>
<dbReference type="GO" id="GO:0005737">
    <property type="term" value="C:cytoplasm"/>
    <property type="evidence" value="ECO:0007669"/>
    <property type="project" value="UniProtKB-SubCell"/>
</dbReference>
<dbReference type="SMART" id="SM00829">
    <property type="entry name" value="PKS_ER"/>
    <property type="match status" value="1"/>
</dbReference>
<dbReference type="InterPro" id="IPR014182">
    <property type="entry name" value="ADH_Zn_typ-1"/>
</dbReference>
<evidence type="ECO:0000256" key="3">
    <source>
        <dbReference type="ARBA" id="ARBA00022490"/>
    </source>
</evidence>
<dbReference type="NCBIfam" id="TIGR02817">
    <property type="entry name" value="adh_fam_1"/>
    <property type="match status" value="1"/>
</dbReference>
<feature type="domain" description="Enoyl reductase (ER)" evidence="6">
    <location>
        <begin position="10"/>
        <end position="332"/>
    </location>
</feature>
<evidence type="ECO:0000256" key="2">
    <source>
        <dbReference type="ARBA" id="ARBA00011881"/>
    </source>
</evidence>
<evidence type="ECO:0000313" key="7">
    <source>
        <dbReference type="EMBL" id="KAG2179188.1"/>
    </source>
</evidence>
<dbReference type="EMBL" id="JAEPQZ010000007">
    <property type="protein sequence ID" value="KAG2179188.1"/>
    <property type="molecule type" value="Genomic_DNA"/>
</dbReference>
<evidence type="ECO:0000259" key="6">
    <source>
        <dbReference type="SMART" id="SM00829"/>
    </source>
</evidence>
<dbReference type="Pfam" id="PF08240">
    <property type="entry name" value="ADH_N"/>
    <property type="match status" value="1"/>
</dbReference>
<comment type="caution">
    <text evidence="7">The sequence shown here is derived from an EMBL/GenBank/DDBJ whole genome shotgun (WGS) entry which is preliminary data.</text>
</comment>
<dbReference type="AlphaFoldDB" id="A0A8H7PSQ8"/>
<name>A0A8H7PSQ8_MORIS</name>
<dbReference type="OrthoDB" id="203908at2759"/>
<dbReference type="InterPro" id="IPR011032">
    <property type="entry name" value="GroES-like_sf"/>
</dbReference>
<dbReference type="InterPro" id="IPR051603">
    <property type="entry name" value="Zinc-ADH_QOR/CCCR"/>
</dbReference>
<keyword evidence="4" id="KW-0521">NADP</keyword>
<dbReference type="InterPro" id="IPR002364">
    <property type="entry name" value="Quin_OxRdtase/zeta-crystal_CS"/>
</dbReference>
<dbReference type="GO" id="GO:0016491">
    <property type="term" value="F:oxidoreductase activity"/>
    <property type="evidence" value="ECO:0007669"/>
    <property type="project" value="InterPro"/>
</dbReference>
<dbReference type="InterPro" id="IPR013154">
    <property type="entry name" value="ADH-like_N"/>
</dbReference>
<dbReference type="Pfam" id="PF13602">
    <property type="entry name" value="ADH_zinc_N_2"/>
    <property type="match status" value="1"/>
</dbReference>
<sequence length="340" mass="36933">IKAIGFETPGDVSVLKNVQIHDPSPESQDVKIRVMAVSVNPVDTKLRQGAFGPPQNPPMVLGYDASGVVEAVGNKVQRFKVGDQVMMSGSHVRQGTNAEFVIVDERLVGRKPETMSHRETAALPLVGLTAWEALVEKMGIPESKTPVDKTLLIINGAGGVGSFASQLARHVLGFKTVISTASRPETIEWCKTQGATHTINHRKPLKEQIDALGATVDYALICYDTNKYLGELCEIVQPLGQITSIVEVDSNMPLQGGMLKAISFHWEFMFSKPMHNVDLLSQGLALDKIAQFVDSGKLKRLDTKVYDNLTLENLKAAHEALESGKAIGKIVLEVGKGSWN</sequence>
<feature type="non-terminal residue" evidence="7">
    <location>
        <position position="1"/>
    </location>
</feature>
<dbReference type="Gene3D" id="3.40.50.720">
    <property type="entry name" value="NAD(P)-binding Rossmann-like Domain"/>
    <property type="match status" value="1"/>
</dbReference>
<dbReference type="GO" id="GO:0003723">
    <property type="term" value="F:RNA binding"/>
    <property type="evidence" value="ECO:0007669"/>
    <property type="project" value="UniProtKB-KW"/>
</dbReference>
<evidence type="ECO:0000313" key="8">
    <source>
        <dbReference type="Proteomes" id="UP000654370"/>
    </source>
</evidence>
<comment type="subcellular location">
    <subcellularLocation>
        <location evidence="1">Cytoplasm</location>
    </subcellularLocation>
</comment>
<keyword evidence="3" id="KW-0963">Cytoplasm</keyword>
<evidence type="ECO:0000256" key="1">
    <source>
        <dbReference type="ARBA" id="ARBA00004496"/>
    </source>
</evidence>
<dbReference type="GO" id="GO:0008270">
    <property type="term" value="F:zinc ion binding"/>
    <property type="evidence" value="ECO:0007669"/>
    <property type="project" value="InterPro"/>
</dbReference>
<accession>A0A8H7PSQ8</accession>
<organism evidence="7 8">
    <name type="scientific">Mortierella isabellina</name>
    <name type="common">Filamentous fungus</name>
    <name type="synonym">Umbelopsis isabellina</name>
    <dbReference type="NCBI Taxonomy" id="91625"/>
    <lineage>
        <taxon>Eukaryota</taxon>
        <taxon>Fungi</taxon>
        <taxon>Fungi incertae sedis</taxon>
        <taxon>Mucoromycota</taxon>
        <taxon>Mucoromycotina</taxon>
        <taxon>Umbelopsidomycetes</taxon>
        <taxon>Umbelopsidales</taxon>
        <taxon>Umbelopsidaceae</taxon>
        <taxon>Umbelopsis</taxon>
    </lineage>
</organism>
<dbReference type="Proteomes" id="UP000654370">
    <property type="component" value="Unassembled WGS sequence"/>
</dbReference>
<evidence type="ECO:0000256" key="4">
    <source>
        <dbReference type="ARBA" id="ARBA00022857"/>
    </source>
</evidence>
<dbReference type="CDD" id="cd08252">
    <property type="entry name" value="AL_MDR"/>
    <property type="match status" value="1"/>
</dbReference>
<dbReference type="InterPro" id="IPR036291">
    <property type="entry name" value="NAD(P)-bd_dom_sf"/>
</dbReference>
<dbReference type="Gene3D" id="3.90.180.10">
    <property type="entry name" value="Medium-chain alcohol dehydrogenases, catalytic domain"/>
    <property type="match status" value="1"/>
</dbReference>
<dbReference type="PROSITE" id="PS01162">
    <property type="entry name" value="QOR_ZETA_CRYSTAL"/>
    <property type="match status" value="1"/>
</dbReference>
<comment type="subunit">
    <text evidence="2">Homotetramer.</text>
</comment>
<protein>
    <recommendedName>
        <fullName evidence="6">Enoyl reductase (ER) domain-containing protein</fullName>
    </recommendedName>
</protein>
<keyword evidence="8" id="KW-1185">Reference proteome</keyword>
<keyword evidence="5" id="KW-0694">RNA-binding</keyword>
<dbReference type="SUPFAM" id="SSF50129">
    <property type="entry name" value="GroES-like"/>
    <property type="match status" value="1"/>
</dbReference>
<dbReference type="PANTHER" id="PTHR44154:SF1">
    <property type="entry name" value="QUINONE OXIDOREDUCTASE"/>
    <property type="match status" value="1"/>
</dbReference>
<dbReference type="InterPro" id="IPR020843">
    <property type="entry name" value="ER"/>
</dbReference>
<dbReference type="PANTHER" id="PTHR44154">
    <property type="entry name" value="QUINONE OXIDOREDUCTASE"/>
    <property type="match status" value="1"/>
</dbReference>
<proteinExistence type="predicted"/>